<dbReference type="SUPFAM" id="SSF88723">
    <property type="entry name" value="PIN domain-like"/>
    <property type="match status" value="1"/>
</dbReference>
<dbReference type="RefSeq" id="WP_142591036.1">
    <property type="nucleotide sequence ID" value="NZ_CABFWF030000001.1"/>
</dbReference>
<dbReference type="InterPro" id="IPR050556">
    <property type="entry name" value="Type_II_TA_system_RNase"/>
</dbReference>
<keyword evidence="4 8" id="KW-0479">Metal-binding</keyword>
<dbReference type="EC" id="3.1.-.-" evidence="8"/>
<dbReference type="InterPro" id="IPR029060">
    <property type="entry name" value="PIN-like_dom_sf"/>
</dbReference>
<dbReference type="InterPro" id="IPR002716">
    <property type="entry name" value="PIN_dom"/>
</dbReference>
<keyword evidence="8" id="KW-0800">Toxin</keyword>
<comment type="cofactor">
    <cofactor evidence="1 8">
        <name>Mg(2+)</name>
        <dbReference type="ChEBI" id="CHEBI:18420"/>
    </cofactor>
</comment>
<accession>A0ABM8PDD1</accession>
<feature type="binding site" evidence="8">
    <location>
        <position position="110"/>
    </location>
    <ligand>
        <name>Mg(2+)</name>
        <dbReference type="ChEBI" id="CHEBI:18420"/>
    </ligand>
</feature>
<dbReference type="HAMAP" id="MF_00265">
    <property type="entry name" value="VapC_Nob1"/>
    <property type="match status" value="1"/>
</dbReference>
<evidence type="ECO:0000256" key="7">
    <source>
        <dbReference type="ARBA" id="ARBA00038093"/>
    </source>
</evidence>
<dbReference type="CDD" id="cd18746">
    <property type="entry name" value="PIN_VapC4-5_FitB-like"/>
    <property type="match status" value="1"/>
</dbReference>
<protein>
    <recommendedName>
        <fullName evidence="8">Ribonuclease VapC</fullName>
        <shortName evidence="8">RNase VapC</shortName>
        <ecNumber evidence="8">3.1.-.-</ecNumber>
    </recommendedName>
    <alternativeName>
        <fullName evidence="8">Toxin VapC</fullName>
    </alternativeName>
</protein>
<feature type="domain" description="PIN" evidence="9">
    <location>
        <begin position="5"/>
        <end position="130"/>
    </location>
</feature>
<evidence type="ECO:0000256" key="4">
    <source>
        <dbReference type="ARBA" id="ARBA00022723"/>
    </source>
</evidence>
<comment type="caution">
    <text evidence="10">The sequence shown here is derived from an EMBL/GenBank/DDBJ whole genome shotgun (WGS) entry which is preliminary data.</text>
</comment>
<evidence type="ECO:0000256" key="1">
    <source>
        <dbReference type="ARBA" id="ARBA00001946"/>
    </source>
</evidence>
<evidence type="ECO:0000259" key="9">
    <source>
        <dbReference type="Pfam" id="PF01850"/>
    </source>
</evidence>
<reference evidence="10 11" key="1">
    <citation type="submission" date="2020-11" db="EMBL/GenBank/DDBJ databases">
        <authorList>
            <person name="Lassalle F."/>
        </authorList>
    </citation>
    <scope>NUCLEOTIDE SEQUENCE [LARGE SCALE GENOMIC DNA]</scope>
    <source>
        <strain evidence="10 11">JC140</strain>
    </source>
</reference>
<dbReference type="PANTHER" id="PTHR33653:SF1">
    <property type="entry name" value="RIBONUCLEASE VAPC2"/>
    <property type="match status" value="1"/>
</dbReference>
<keyword evidence="5 8" id="KW-0378">Hydrolase</keyword>
<evidence type="ECO:0000313" key="10">
    <source>
        <dbReference type="EMBL" id="CAD7023637.1"/>
    </source>
</evidence>
<gene>
    <name evidence="8" type="primary">vapC</name>
    <name evidence="10" type="ORF">REJC140_00277</name>
</gene>
<evidence type="ECO:0000313" key="11">
    <source>
        <dbReference type="Proteomes" id="UP000606921"/>
    </source>
</evidence>
<evidence type="ECO:0000256" key="3">
    <source>
        <dbReference type="ARBA" id="ARBA00022722"/>
    </source>
</evidence>
<keyword evidence="11" id="KW-1185">Reference proteome</keyword>
<dbReference type="PANTHER" id="PTHR33653">
    <property type="entry name" value="RIBONUCLEASE VAPC2"/>
    <property type="match status" value="1"/>
</dbReference>
<comment type="similarity">
    <text evidence="7 8">Belongs to the PINc/VapC protein family.</text>
</comment>
<evidence type="ECO:0000256" key="2">
    <source>
        <dbReference type="ARBA" id="ARBA00022649"/>
    </source>
</evidence>
<keyword evidence="6 8" id="KW-0460">Magnesium</keyword>
<proteinExistence type="inferred from homology"/>
<dbReference type="EMBL" id="CABFWF030000001">
    <property type="protein sequence ID" value="CAD7023637.1"/>
    <property type="molecule type" value="Genomic_DNA"/>
</dbReference>
<organism evidence="10 11">
    <name type="scientific">Pseudorhizobium endolithicum</name>
    <dbReference type="NCBI Taxonomy" id="1191678"/>
    <lineage>
        <taxon>Bacteria</taxon>
        <taxon>Pseudomonadati</taxon>
        <taxon>Pseudomonadota</taxon>
        <taxon>Alphaproteobacteria</taxon>
        <taxon>Hyphomicrobiales</taxon>
        <taxon>Rhizobiaceae</taxon>
        <taxon>Rhizobium/Agrobacterium group</taxon>
        <taxon>Pseudorhizobium</taxon>
    </lineage>
</organism>
<comment type="function">
    <text evidence="8">Toxic component of a toxin-antitoxin (TA) system. An RNase.</text>
</comment>
<evidence type="ECO:0000256" key="6">
    <source>
        <dbReference type="ARBA" id="ARBA00022842"/>
    </source>
</evidence>
<dbReference type="Pfam" id="PF01850">
    <property type="entry name" value="PIN"/>
    <property type="match status" value="1"/>
</dbReference>
<feature type="binding site" evidence="8">
    <location>
        <position position="7"/>
    </location>
    <ligand>
        <name>Mg(2+)</name>
        <dbReference type="ChEBI" id="CHEBI:18420"/>
    </ligand>
</feature>
<keyword evidence="3 8" id="KW-0540">Nuclease</keyword>
<name>A0ABM8PDD1_9HYPH</name>
<dbReference type="Proteomes" id="UP000606921">
    <property type="component" value="Unassembled WGS sequence"/>
</dbReference>
<evidence type="ECO:0000256" key="5">
    <source>
        <dbReference type="ARBA" id="ARBA00022801"/>
    </source>
</evidence>
<dbReference type="InterPro" id="IPR022907">
    <property type="entry name" value="VapC_family"/>
</dbReference>
<keyword evidence="2 8" id="KW-1277">Toxin-antitoxin system</keyword>
<sequence>MSGFLLDTNVVSMSSPTRPVDEAFAEWLRQQEKADLLFVSVVTIHEITKGIVLLEQKGATSKAAHIREWLDVLVAQFDDRILPFDIAAAALAGEMEARALSAGHRSGMADAMIAATAKLHGLVVVTHNIRDFQILPVEIRGPENLRV</sequence>
<evidence type="ECO:0000256" key="8">
    <source>
        <dbReference type="HAMAP-Rule" id="MF_00265"/>
    </source>
</evidence>
<dbReference type="Gene3D" id="3.40.50.1010">
    <property type="entry name" value="5'-nuclease"/>
    <property type="match status" value="1"/>
</dbReference>